<sequence length="936" mass="100582">MRPLLADGEAPDEDKQLQQPPQLQQLVTPEMFAISVQRELQQHVRFSFSQLDHREQLLLPTNTGFWVSRIRPLMSQRALMLLTPSFLYLEPHPNFTNKPAKRYPLYQQDGLGVRHQKNYKVLLLEFADLTERERVACALEQLKPQAFMLQASDELLRCMQQRWLEGRLSSLHYLQFLNSAAGRSTSNFSAYPVFPWVIQRYSEADAANPLSDPAAYRDLSKPIGALNPQRLEGLLKRMKDIQVDAGGVGCSPSAAGSPSSGDSGASGSNAAAADLNYIYGSHYSTPAYTVHFLVRLLPECLLRLHCGRFDCPHRIFRSMQGAWAGAYSGQSTFVELTPEFYSYDPSFLCNRLAIRLSAKPTDAVAAAATGSCCPTGNQGDVFSLGLSRLLKQLSPLVRNVQLQEFGQTPIKLFSQPHPMRLSSPPFDPVEWEFAFGRSAPRHLLTADRFCISATAAPNGIEAEGAPCVAAPTEARKRGPTSAPITAPRGICSSPAAATASPSCCDKECCCRFSNANVGPLSPQCCDCQFSLAPVFCLVLQQPCQQQRGSLAVIGRDGRLCCFDALEGGLFQQEQALHSLESVEAATPSEGLSLSAYASAIHRKVTELPLTSVAHLGSWRLLALGCTDGSIYLQTLPHREVMPSRTSLSSGADDSAGCSSFYELPSGGRKEKQRAIGHIDSVLSLFFEKTDGILVSGAADATVRVWGVSPAALLLQRLFDEPFSEVTATAASGPLVLAGTASGQVLLWDLRCASPCVWEAPQGGPNELAGPVKDCSFAEGGRVAALVHAPRAAAALHFQEERQLQQLWELRGGSRVPFRGQPGAWIHPGATAGVVTCGILDDTGLALLAGVESASASDAADCGGDGGAVVRLVDCIKREEISRARLRTVRAPRYISAWPANAPALGEASAEGKTPGAWGPTLVAVGEAGGAVEVLWV</sequence>
<dbReference type="VEuPathDB" id="ToxoDB:cyc_07006"/>
<dbReference type="InterPro" id="IPR050865">
    <property type="entry name" value="BEACH_Domain"/>
</dbReference>
<dbReference type="SUPFAM" id="SSF50978">
    <property type="entry name" value="WD40 repeat-like"/>
    <property type="match status" value="1"/>
</dbReference>
<keyword evidence="4" id="KW-1185">Reference proteome</keyword>
<dbReference type="EMBL" id="JROU02001534">
    <property type="protein sequence ID" value="OEH76114.1"/>
    <property type="molecule type" value="Genomic_DNA"/>
</dbReference>
<reference evidence="3 4" key="1">
    <citation type="journal article" date="2016" name="BMC Genomics">
        <title>Comparative genomics reveals Cyclospora cayetanensis possesses coccidia-like metabolism and invasion components but unique surface antigens.</title>
        <authorList>
            <person name="Liu S."/>
            <person name="Wang L."/>
            <person name="Zheng H."/>
            <person name="Xu Z."/>
            <person name="Roellig D.M."/>
            <person name="Li N."/>
            <person name="Frace M.A."/>
            <person name="Tang K."/>
            <person name="Arrowood M.J."/>
            <person name="Moss D.M."/>
            <person name="Zhang L."/>
            <person name="Feng Y."/>
            <person name="Xiao L."/>
        </authorList>
    </citation>
    <scope>NUCLEOTIDE SEQUENCE [LARGE SCALE GENOMIC DNA]</scope>
    <source>
        <strain evidence="3 4">CHN_HEN01</strain>
    </source>
</reference>
<dbReference type="SMART" id="SM01026">
    <property type="entry name" value="Beach"/>
    <property type="match status" value="1"/>
</dbReference>
<dbReference type="InterPro" id="IPR001680">
    <property type="entry name" value="WD40_rpt"/>
</dbReference>
<dbReference type="VEuPathDB" id="ToxoDB:LOC34623048"/>
<dbReference type="AlphaFoldDB" id="A0A1D3CY40"/>
<dbReference type="Gene3D" id="1.10.1540.10">
    <property type="entry name" value="BEACH domain"/>
    <property type="match status" value="1"/>
</dbReference>
<keyword evidence="1" id="KW-0853">WD repeat</keyword>
<dbReference type="InterPro" id="IPR000409">
    <property type="entry name" value="BEACH_dom"/>
</dbReference>
<dbReference type="Pfam" id="PF02138">
    <property type="entry name" value="Beach"/>
    <property type="match status" value="1"/>
</dbReference>
<evidence type="ECO:0000259" key="2">
    <source>
        <dbReference type="PROSITE" id="PS50197"/>
    </source>
</evidence>
<evidence type="ECO:0000256" key="1">
    <source>
        <dbReference type="PROSITE-ProRule" id="PRU00221"/>
    </source>
</evidence>
<dbReference type="PROSITE" id="PS50197">
    <property type="entry name" value="BEACH"/>
    <property type="match status" value="1"/>
</dbReference>
<dbReference type="SUPFAM" id="SSF81837">
    <property type="entry name" value="BEACH domain"/>
    <property type="match status" value="1"/>
</dbReference>
<dbReference type="InterPro" id="IPR036372">
    <property type="entry name" value="BEACH_dom_sf"/>
</dbReference>
<feature type="domain" description="BEACH" evidence="2">
    <location>
        <begin position="148"/>
        <end position="473"/>
    </location>
</feature>
<feature type="repeat" description="WD" evidence="1">
    <location>
        <begin position="674"/>
        <end position="715"/>
    </location>
</feature>
<dbReference type="InParanoid" id="A0A1D3CY40"/>
<gene>
    <name evidence="3" type="ORF">cyc_07006</name>
</gene>
<dbReference type="PROSITE" id="PS50294">
    <property type="entry name" value="WD_REPEATS_REGION"/>
    <property type="match status" value="1"/>
</dbReference>
<evidence type="ECO:0000313" key="4">
    <source>
        <dbReference type="Proteomes" id="UP000095192"/>
    </source>
</evidence>
<dbReference type="InterPro" id="IPR036322">
    <property type="entry name" value="WD40_repeat_dom_sf"/>
</dbReference>
<organism evidence="3 4">
    <name type="scientific">Cyclospora cayetanensis</name>
    <dbReference type="NCBI Taxonomy" id="88456"/>
    <lineage>
        <taxon>Eukaryota</taxon>
        <taxon>Sar</taxon>
        <taxon>Alveolata</taxon>
        <taxon>Apicomplexa</taxon>
        <taxon>Conoidasida</taxon>
        <taxon>Coccidia</taxon>
        <taxon>Eucoccidiorida</taxon>
        <taxon>Eimeriorina</taxon>
        <taxon>Eimeriidae</taxon>
        <taxon>Cyclospora</taxon>
    </lineage>
</organism>
<protein>
    <recommendedName>
        <fullName evidence="2">BEACH domain-containing protein</fullName>
    </recommendedName>
</protein>
<comment type="caution">
    <text evidence="3">The sequence shown here is derived from an EMBL/GenBank/DDBJ whole genome shotgun (WGS) entry which is preliminary data.</text>
</comment>
<dbReference type="InterPro" id="IPR015943">
    <property type="entry name" value="WD40/YVTN_repeat-like_dom_sf"/>
</dbReference>
<name>A0A1D3CY40_9EIME</name>
<dbReference type="PROSITE" id="PS50082">
    <property type="entry name" value="WD_REPEATS_2"/>
    <property type="match status" value="1"/>
</dbReference>
<dbReference type="Proteomes" id="UP000095192">
    <property type="component" value="Unassembled WGS sequence"/>
</dbReference>
<proteinExistence type="predicted"/>
<evidence type="ECO:0000313" key="3">
    <source>
        <dbReference type="EMBL" id="OEH76114.1"/>
    </source>
</evidence>
<dbReference type="PANTHER" id="PTHR13743">
    <property type="entry name" value="BEIGE/BEACH-RELATED"/>
    <property type="match status" value="1"/>
</dbReference>
<accession>A0A1D3CY40</accession>
<dbReference type="PANTHER" id="PTHR13743:SF123">
    <property type="entry name" value="PROTEIN FAN"/>
    <property type="match status" value="1"/>
</dbReference>
<dbReference type="SMART" id="SM00320">
    <property type="entry name" value="WD40"/>
    <property type="match status" value="2"/>
</dbReference>
<dbReference type="Gene3D" id="2.130.10.10">
    <property type="entry name" value="YVTN repeat-like/Quinoprotein amine dehydrogenase"/>
    <property type="match status" value="1"/>
</dbReference>